<accession>A0A1F6E5Y6</accession>
<organism evidence="2 3">
    <name type="scientific">Candidatus Kaiserbacteria bacterium RIFCSPHIGHO2_02_FULL_55_25</name>
    <dbReference type="NCBI Taxonomy" id="1798498"/>
    <lineage>
        <taxon>Bacteria</taxon>
        <taxon>Candidatus Kaiseribacteriota</taxon>
    </lineage>
</organism>
<proteinExistence type="predicted"/>
<name>A0A1F6E5Y6_9BACT</name>
<comment type="caution">
    <text evidence="2">The sequence shown here is derived from an EMBL/GenBank/DDBJ whole genome shotgun (WGS) entry which is preliminary data.</text>
</comment>
<dbReference type="EMBL" id="MFLL01000022">
    <property type="protein sequence ID" value="OGG69066.1"/>
    <property type="molecule type" value="Genomic_DNA"/>
</dbReference>
<dbReference type="Gene3D" id="3.60.10.10">
    <property type="entry name" value="Endonuclease/exonuclease/phosphatase"/>
    <property type="match status" value="1"/>
</dbReference>
<dbReference type="Pfam" id="PF03372">
    <property type="entry name" value="Exo_endo_phos"/>
    <property type="match status" value="1"/>
</dbReference>
<gene>
    <name evidence="2" type="ORF">A3C20_04950</name>
</gene>
<dbReference type="Proteomes" id="UP000176914">
    <property type="component" value="Unassembled WGS sequence"/>
</dbReference>
<dbReference type="SUPFAM" id="SSF56219">
    <property type="entry name" value="DNase I-like"/>
    <property type="match status" value="1"/>
</dbReference>
<sequence>MSSLKLISLNIERSKHLDLVLPFLEREKADVVCLQEVLHRDVPRFESVVGPCVAFQIDDEHPADWPDEGVLPEGNAMWTTHTVHTTSTIVYAGNPSAVPVVVLDERGSPLNFGNRTLVVADIAKGGQLFRIATTHFTWTPVGHQAEDIQRKDLKALMHTLDSLGELVLTGDFNTARGSEIFDAIAEKYKDNIPQEYTTTIDKNLHRAGDLQYVVDGLFSTPAYTVSDVRLVDGVSDHMAVVATVSKS</sequence>
<evidence type="ECO:0000313" key="3">
    <source>
        <dbReference type="Proteomes" id="UP000176914"/>
    </source>
</evidence>
<reference evidence="2 3" key="1">
    <citation type="journal article" date="2016" name="Nat. Commun.">
        <title>Thousands of microbial genomes shed light on interconnected biogeochemical processes in an aquifer system.</title>
        <authorList>
            <person name="Anantharaman K."/>
            <person name="Brown C.T."/>
            <person name="Hug L.A."/>
            <person name="Sharon I."/>
            <person name="Castelle C.J."/>
            <person name="Probst A.J."/>
            <person name="Thomas B.C."/>
            <person name="Singh A."/>
            <person name="Wilkins M.J."/>
            <person name="Karaoz U."/>
            <person name="Brodie E.L."/>
            <person name="Williams K.H."/>
            <person name="Hubbard S.S."/>
            <person name="Banfield J.F."/>
        </authorList>
    </citation>
    <scope>NUCLEOTIDE SEQUENCE [LARGE SCALE GENOMIC DNA]</scope>
</reference>
<protein>
    <recommendedName>
        <fullName evidence="1">Endonuclease/exonuclease/phosphatase domain-containing protein</fullName>
    </recommendedName>
</protein>
<dbReference type="InterPro" id="IPR036691">
    <property type="entry name" value="Endo/exonu/phosph_ase_sf"/>
</dbReference>
<dbReference type="AlphaFoldDB" id="A0A1F6E5Y6"/>
<evidence type="ECO:0000313" key="2">
    <source>
        <dbReference type="EMBL" id="OGG69066.1"/>
    </source>
</evidence>
<evidence type="ECO:0000259" key="1">
    <source>
        <dbReference type="Pfam" id="PF03372"/>
    </source>
</evidence>
<dbReference type="InterPro" id="IPR005135">
    <property type="entry name" value="Endo/exonuclease/phosphatase"/>
</dbReference>
<feature type="domain" description="Endonuclease/exonuclease/phosphatase" evidence="1">
    <location>
        <begin position="9"/>
        <end position="237"/>
    </location>
</feature>
<dbReference type="GO" id="GO:0003824">
    <property type="term" value="F:catalytic activity"/>
    <property type="evidence" value="ECO:0007669"/>
    <property type="project" value="InterPro"/>
</dbReference>